<evidence type="ECO:0000256" key="1">
    <source>
        <dbReference type="SAM" id="MobiDB-lite"/>
    </source>
</evidence>
<sequence>MGWVKEGVPHLRTVPARLPPKNVVEQLKWAVDANGAQYRKHKWRVTTDDSIAPAGMPVQEQRDLSTGLEQRRALQRMLAPSASSGTTESASIAAASSCPPDDCVYADIYLDDGYAVSCDDSCSWRRMFAFTPGNSGLTS</sequence>
<dbReference type="AlphaFoldDB" id="A0AB34IVN2"/>
<proteinExistence type="predicted"/>
<protein>
    <submittedName>
        <fullName evidence="2">Uncharacterized protein</fullName>
    </submittedName>
</protein>
<dbReference type="Proteomes" id="UP001515480">
    <property type="component" value="Unassembled WGS sequence"/>
</dbReference>
<name>A0AB34IVN2_PRYPA</name>
<accession>A0AB34IVN2</accession>
<organism evidence="2 3">
    <name type="scientific">Prymnesium parvum</name>
    <name type="common">Toxic golden alga</name>
    <dbReference type="NCBI Taxonomy" id="97485"/>
    <lineage>
        <taxon>Eukaryota</taxon>
        <taxon>Haptista</taxon>
        <taxon>Haptophyta</taxon>
        <taxon>Prymnesiophyceae</taxon>
        <taxon>Prymnesiales</taxon>
        <taxon>Prymnesiaceae</taxon>
        <taxon>Prymnesium</taxon>
    </lineage>
</organism>
<gene>
    <name evidence="2" type="ORF">AB1Y20_007653</name>
</gene>
<evidence type="ECO:0000313" key="2">
    <source>
        <dbReference type="EMBL" id="KAL1508057.1"/>
    </source>
</evidence>
<reference evidence="2 3" key="1">
    <citation type="journal article" date="2024" name="Science">
        <title>Giant polyketide synthase enzymes in the biosynthesis of giant marine polyether toxins.</title>
        <authorList>
            <person name="Fallon T.R."/>
            <person name="Shende V.V."/>
            <person name="Wierzbicki I.H."/>
            <person name="Pendleton A.L."/>
            <person name="Watervoot N.F."/>
            <person name="Auber R.P."/>
            <person name="Gonzalez D.J."/>
            <person name="Wisecaver J.H."/>
            <person name="Moore B.S."/>
        </authorList>
    </citation>
    <scope>NUCLEOTIDE SEQUENCE [LARGE SCALE GENOMIC DNA]</scope>
    <source>
        <strain evidence="2 3">12B1</strain>
    </source>
</reference>
<dbReference type="EMBL" id="JBGBPQ010000017">
    <property type="protein sequence ID" value="KAL1508057.1"/>
    <property type="molecule type" value="Genomic_DNA"/>
</dbReference>
<feature type="compositionally biased region" description="Low complexity" evidence="1">
    <location>
        <begin position="79"/>
        <end position="97"/>
    </location>
</feature>
<evidence type="ECO:0000313" key="3">
    <source>
        <dbReference type="Proteomes" id="UP001515480"/>
    </source>
</evidence>
<keyword evidence="3" id="KW-1185">Reference proteome</keyword>
<feature type="region of interest" description="Disordered" evidence="1">
    <location>
        <begin position="77"/>
        <end position="100"/>
    </location>
</feature>
<comment type="caution">
    <text evidence="2">The sequence shown here is derived from an EMBL/GenBank/DDBJ whole genome shotgun (WGS) entry which is preliminary data.</text>
</comment>